<dbReference type="OrthoDB" id="9773828at2"/>
<dbReference type="Pfam" id="PF00248">
    <property type="entry name" value="Aldo_ket_red"/>
    <property type="match status" value="1"/>
</dbReference>
<dbReference type="FunFam" id="3.20.20.100:FF:000004">
    <property type="entry name" value="Oxidoreductase, aldo/keto reductase"/>
    <property type="match status" value="1"/>
</dbReference>
<dbReference type="GO" id="GO:0016491">
    <property type="term" value="F:oxidoreductase activity"/>
    <property type="evidence" value="ECO:0007669"/>
    <property type="project" value="UniProtKB-KW"/>
</dbReference>
<dbReference type="PANTHER" id="PTHR43364">
    <property type="entry name" value="NADH-SPECIFIC METHYLGLYOXAL REDUCTASE-RELATED"/>
    <property type="match status" value="1"/>
</dbReference>
<dbReference type="InterPro" id="IPR023210">
    <property type="entry name" value="NADP_OxRdtase_dom"/>
</dbReference>
<keyword evidence="1" id="KW-0560">Oxidoreductase</keyword>
<proteinExistence type="predicted"/>
<dbReference type="GO" id="GO:0005829">
    <property type="term" value="C:cytosol"/>
    <property type="evidence" value="ECO:0007669"/>
    <property type="project" value="TreeGrafter"/>
</dbReference>
<evidence type="ECO:0000313" key="4">
    <source>
        <dbReference type="Proteomes" id="UP000004508"/>
    </source>
</evidence>
<protein>
    <submittedName>
        <fullName evidence="3">Aldo/keto reductase</fullName>
    </submittedName>
</protein>
<keyword evidence="4" id="KW-1185">Reference proteome</keyword>
<dbReference type="CDD" id="cd19081">
    <property type="entry name" value="AKR_AKR9C1"/>
    <property type="match status" value="1"/>
</dbReference>
<accession>D6TZ41</accession>
<evidence type="ECO:0000313" key="3">
    <source>
        <dbReference type="EMBL" id="EFH81831.1"/>
    </source>
</evidence>
<name>D6TZ41_KTERA</name>
<dbReference type="PANTHER" id="PTHR43364:SF6">
    <property type="entry name" value="OXIDOREDUCTASE-RELATED"/>
    <property type="match status" value="1"/>
</dbReference>
<dbReference type="InParanoid" id="D6TZ41"/>
<dbReference type="Gene3D" id="3.20.20.100">
    <property type="entry name" value="NADP-dependent oxidoreductase domain"/>
    <property type="match status" value="1"/>
</dbReference>
<comment type="caution">
    <text evidence="3">The sequence shown here is derived from an EMBL/GenBank/DDBJ whole genome shotgun (WGS) entry which is preliminary data.</text>
</comment>
<sequence length="319" mass="35889">MEYRKLGRTGLKVSQLCLGTMQWGYTADEQAAFAVMDAFVEQGGNFMDTADFYARWVDEKLGGISETIIGRWLKARDNRGQVVIATKVYQPMGPGPNERGLSRQHIIQGVEASLRRLQTDYIDLYQAHAFDDETPIDETLRAFDDLQRAGKVRYVGAANYPAWRLMEVLWKADVGHTTRYDSLQPHYNLVHRAEFESELKQICERYQIGVIPYSSLAGGFLSGKYRRGEQAPGSQRAESILKRYDNARAWKTLESVQRIAHTHETTSSAISLAWLLAQPVITAPITGANSVEQLRASLAATEIKLAQQELSELSEVSAW</sequence>
<dbReference type="InterPro" id="IPR050523">
    <property type="entry name" value="AKR_Detox_Biosynth"/>
</dbReference>
<dbReference type="EMBL" id="ADVG01000004">
    <property type="protein sequence ID" value="EFH81831.1"/>
    <property type="molecule type" value="Genomic_DNA"/>
</dbReference>
<dbReference type="AlphaFoldDB" id="D6TZ41"/>
<dbReference type="RefSeq" id="WP_007919448.1">
    <property type="nucleotide sequence ID" value="NZ_ADVG01000004.1"/>
</dbReference>
<evidence type="ECO:0000256" key="1">
    <source>
        <dbReference type="ARBA" id="ARBA00023002"/>
    </source>
</evidence>
<dbReference type="InterPro" id="IPR036812">
    <property type="entry name" value="NAD(P)_OxRdtase_dom_sf"/>
</dbReference>
<organism evidence="3 4">
    <name type="scientific">Ktedonobacter racemifer DSM 44963</name>
    <dbReference type="NCBI Taxonomy" id="485913"/>
    <lineage>
        <taxon>Bacteria</taxon>
        <taxon>Bacillati</taxon>
        <taxon>Chloroflexota</taxon>
        <taxon>Ktedonobacteria</taxon>
        <taxon>Ktedonobacterales</taxon>
        <taxon>Ktedonobacteraceae</taxon>
        <taxon>Ktedonobacter</taxon>
    </lineage>
</organism>
<evidence type="ECO:0000259" key="2">
    <source>
        <dbReference type="Pfam" id="PF00248"/>
    </source>
</evidence>
<dbReference type="SUPFAM" id="SSF51430">
    <property type="entry name" value="NAD(P)-linked oxidoreductase"/>
    <property type="match status" value="1"/>
</dbReference>
<gene>
    <name evidence="3" type="ORF">Krac_2586</name>
</gene>
<dbReference type="Proteomes" id="UP000004508">
    <property type="component" value="Unassembled WGS sequence"/>
</dbReference>
<reference evidence="3 4" key="1">
    <citation type="journal article" date="2011" name="Stand. Genomic Sci.">
        <title>Non-contiguous finished genome sequence and contextual data of the filamentous soil bacterium Ktedonobacter racemifer type strain (SOSP1-21).</title>
        <authorList>
            <person name="Chang Y.J."/>
            <person name="Land M."/>
            <person name="Hauser L."/>
            <person name="Chertkov O."/>
            <person name="Del Rio T.G."/>
            <person name="Nolan M."/>
            <person name="Copeland A."/>
            <person name="Tice H."/>
            <person name="Cheng J.F."/>
            <person name="Lucas S."/>
            <person name="Han C."/>
            <person name="Goodwin L."/>
            <person name="Pitluck S."/>
            <person name="Ivanova N."/>
            <person name="Ovchinikova G."/>
            <person name="Pati A."/>
            <person name="Chen A."/>
            <person name="Palaniappan K."/>
            <person name="Mavromatis K."/>
            <person name="Liolios K."/>
            <person name="Brettin T."/>
            <person name="Fiebig A."/>
            <person name="Rohde M."/>
            <person name="Abt B."/>
            <person name="Goker M."/>
            <person name="Detter J.C."/>
            <person name="Woyke T."/>
            <person name="Bristow J."/>
            <person name="Eisen J.A."/>
            <person name="Markowitz V."/>
            <person name="Hugenholtz P."/>
            <person name="Kyrpides N.C."/>
            <person name="Klenk H.P."/>
            <person name="Lapidus A."/>
        </authorList>
    </citation>
    <scope>NUCLEOTIDE SEQUENCE [LARGE SCALE GENOMIC DNA]</scope>
    <source>
        <strain evidence="4">DSM 44963</strain>
    </source>
</reference>
<dbReference type="eggNOG" id="COG0667">
    <property type="taxonomic scope" value="Bacteria"/>
</dbReference>
<feature type="domain" description="NADP-dependent oxidoreductase" evidence="2">
    <location>
        <begin position="16"/>
        <end position="316"/>
    </location>
</feature>